<organism evidence="2 3">
    <name type="scientific">Novymonas esmeraldas</name>
    <dbReference type="NCBI Taxonomy" id="1808958"/>
    <lineage>
        <taxon>Eukaryota</taxon>
        <taxon>Discoba</taxon>
        <taxon>Euglenozoa</taxon>
        <taxon>Kinetoplastea</taxon>
        <taxon>Metakinetoplastina</taxon>
        <taxon>Trypanosomatida</taxon>
        <taxon>Trypanosomatidae</taxon>
        <taxon>Novymonas</taxon>
    </lineage>
</organism>
<dbReference type="InterPro" id="IPR029175">
    <property type="entry name" value="EXOC2/Sec5"/>
</dbReference>
<comment type="caution">
    <text evidence="2">The sequence shown here is derived from an EMBL/GenBank/DDBJ whole genome shotgun (WGS) entry which is preliminary data.</text>
</comment>
<feature type="compositionally biased region" description="Low complexity" evidence="1">
    <location>
        <begin position="161"/>
        <end position="176"/>
    </location>
</feature>
<feature type="compositionally biased region" description="Acidic residues" evidence="1">
    <location>
        <begin position="210"/>
        <end position="233"/>
    </location>
</feature>
<feature type="compositionally biased region" description="Low complexity" evidence="1">
    <location>
        <begin position="186"/>
        <end position="204"/>
    </location>
</feature>
<feature type="region of interest" description="Disordered" evidence="1">
    <location>
        <begin position="1683"/>
        <end position="1793"/>
    </location>
</feature>
<evidence type="ECO:0000256" key="1">
    <source>
        <dbReference type="SAM" id="MobiDB-lite"/>
    </source>
</evidence>
<feature type="compositionally biased region" description="Basic residues" evidence="1">
    <location>
        <begin position="1863"/>
        <end position="1874"/>
    </location>
</feature>
<feature type="region of interest" description="Disordered" evidence="1">
    <location>
        <begin position="842"/>
        <end position="933"/>
    </location>
</feature>
<feature type="region of interest" description="Disordered" evidence="1">
    <location>
        <begin position="161"/>
        <end position="250"/>
    </location>
</feature>
<evidence type="ECO:0000313" key="3">
    <source>
        <dbReference type="Proteomes" id="UP001430356"/>
    </source>
</evidence>
<dbReference type="PANTHER" id="PTHR13043:SF1">
    <property type="entry name" value="EXOCYST COMPLEX COMPONENT 2"/>
    <property type="match status" value="1"/>
</dbReference>
<dbReference type="GO" id="GO:0006893">
    <property type="term" value="P:Golgi to plasma membrane transport"/>
    <property type="evidence" value="ECO:0007669"/>
    <property type="project" value="InterPro"/>
</dbReference>
<feature type="compositionally biased region" description="Basic and acidic residues" evidence="1">
    <location>
        <begin position="1718"/>
        <end position="1734"/>
    </location>
</feature>
<dbReference type="GO" id="GO:0006887">
    <property type="term" value="P:exocytosis"/>
    <property type="evidence" value="ECO:0007669"/>
    <property type="project" value="TreeGrafter"/>
</dbReference>
<feature type="region of interest" description="Disordered" evidence="1">
    <location>
        <begin position="1810"/>
        <end position="1874"/>
    </location>
</feature>
<name>A0AAW0ER45_9TRYP</name>
<dbReference type="PANTHER" id="PTHR13043">
    <property type="entry name" value="EXOCYST COMPLEX COMPONENT SEC5"/>
    <property type="match status" value="1"/>
</dbReference>
<protein>
    <submittedName>
        <fullName evidence="2">Uncharacterized protein</fullName>
    </submittedName>
</protein>
<dbReference type="GO" id="GO:0000145">
    <property type="term" value="C:exocyst"/>
    <property type="evidence" value="ECO:0007669"/>
    <property type="project" value="InterPro"/>
</dbReference>
<feature type="region of interest" description="Disordered" evidence="1">
    <location>
        <begin position="1626"/>
        <end position="1663"/>
    </location>
</feature>
<keyword evidence="3" id="KW-1185">Reference proteome</keyword>
<feature type="region of interest" description="Disordered" evidence="1">
    <location>
        <begin position="633"/>
        <end position="680"/>
    </location>
</feature>
<evidence type="ECO:0000313" key="2">
    <source>
        <dbReference type="EMBL" id="KAK7195996.1"/>
    </source>
</evidence>
<dbReference type="EMBL" id="JAECZO010000066">
    <property type="protein sequence ID" value="KAK7195996.1"/>
    <property type="molecule type" value="Genomic_DNA"/>
</dbReference>
<feature type="region of interest" description="Disordered" evidence="1">
    <location>
        <begin position="432"/>
        <end position="453"/>
    </location>
</feature>
<feature type="compositionally biased region" description="Gly residues" evidence="1">
    <location>
        <begin position="1152"/>
        <end position="1161"/>
    </location>
</feature>
<reference evidence="2 3" key="1">
    <citation type="journal article" date="2021" name="MBio">
        <title>A New Model Trypanosomatid, Novymonas esmeraldas: Genomic Perception of Its 'Candidatus Pandoraea novymonadis' Endosymbiont.</title>
        <authorList>
            <person name="Zakharova A."/>
            <person name="Saura A."/>
            <person name="Butenko A."/>
            <person name="Podesvova L."/>
            <person name="Warmusova S."/>
            <person name="Kostygov A.Y."/>
            <person name="Nenarokova A."/>
            <person name="Lukes J."/>
            <person name="Opperdoes F.R."/>
            <person name="Yurchenko V."/>
        </authorList>
    </citation>
    <scope>NUCLEOTIDE SEQUENCE [LARGE SCALE GENOMIC DNA]</scope>
    <source>
        <strain evidence="2 3">E262AT.01</strain>
    </source>
</reference>
<feature type="compositionally biased region" description="Low complexity" evidence="1">
    <location>
        <begin position="867"/>
        <end position="882"/>
    </location>
</feature>
<proteinExistence type="predicted"/>
<sequence>MEDLFGSEDDFRRHPTLDVTSRAFQSKRYIQRVLATVSHAHFEGELVDKVGGAEEETGEALKQLIRDNLGVFINSKDAMDAVYSSDTELFTGEALDGITSSFKSASTSCEALVQPITATFLEVQKSRRSQDMLDKFFSVLGVPGAIYESCGAAVAQRRQSTAVAADDSSSSSTTSAADRDGERDGSAAPAAAARRNTANRRPSAQRTREADDDDDEQDEEDEDEDEEEEEQEQAEAGKPLGTLENPQGSTDPVDLYVLDATTHEIFWWHGTPLVRLKDVAARRHHVEQVSNFETAVLHLRRAMLYVEETYSLLDGTMLTGDDGTPPPASSAAAAGAAAGTASPVPGVSAVGRSAFAYKLAMALLRAALYLCSQLAEELVYANPADTVLIEDTLSMMMDASIASVKLHNFCAVLQEALGEGNRHGQTLTKLRTQLSSGGGGGGGGDGGDGSATAAAATPAAASFDEASPLGVCAGNSLSSSPNRSVVGPGGGGGGGGGTAAVAPAAVHAATFQHPAQFFISIVQRQQRHLLHSGAAGLLREASGWLWKAQRDAAQGLEERQRQQELRRKLRAAAAGGVDTGDLTATATLGGSFAYGRGLMSNSFLGASVGGEGGFIGNANDSFLQDGSFTWVHARGGTGQRPSSAAGSPTGSGAAAGLGVSGSSGRARGSGSVGGSPTEERRHSTYVIPDAYMTRVLDGFNTPETPFPTSTELRVGTVDMDAVLISSCLQMRMHSASLLSQLFTRADVEAAVMAQATSLTTFALRLCAECVGTLEHVVGSYWGGIAATLHAGAFDFAPEPGTPLHTILVRLLGNTASPATATAAGASGGGDGLQRSPSTILAGAHSRTASRPEQDGDSDSDAAEDKSVAAAAATAANRGATGDVRGRAARAGEGLPRPRFVPSLPHVLQPSTGAGAAPRQQQQQQQQQSSPRPTCLRDISVQAVHDMISTATATLQSLFIAFINRSVMEGFVGTLARYRVEDLGRYGRTERVELHAAVLYEIILGQWEQMMGVVGEAVLRLKIIIGESSSSATITTDAQVEEVGELLQDLELLRTTCLRCYLHGIGVLSKSYLTALPLLQRHTDGALDARVRSRLSRESVSSNAVHKLLNVLSVVMDRCVPLFTRDAEVFDSVDLFSVKSENLREDSGDDDGGVGGRGGGVGRSARDASARRRRLLRRRSGDDPAGTGGGGGGEFGGRSGRGSAAGAAATAAAASGDGGEDTVVDPISELIAQFHSKLVMESLQDHEELVLAMLSHLLLAFVDMLQLKCRTATTDVTLHPDERERSVVECMADTLCLATTLTPILMEHLLNPCFFEVIARQLPEVCPTPADTAALLQAKQQQYSQVYLSVVEEHCQLAVDAMMNTYLSLAQQPITDLVRRQGFVQPLFDWQRVSPHTTAAVRPYIADAIACIARTHETLNSIRQPVLGSAATQRLVAHLVRAFLTSLTSDVNVFELSVECSSTFLLYGMTLLEAEAITILRVVDAVVAHITANPTTSELLPELAIARQSLGALAQTLESYTNSVCEALAAARASEGGGGGGGRAVVATAMLSREKRHERRDGMVVTAMRTLAYMLEAINTELEESSLSSAALLQLRSAATKGGGGVPRSAVTERIVQRLERRKAGYDLRRARAAATAQEDRQRQASEAKKVSQQQNKRRSPSAAAAAAAAAAEVVVVDAAAPAAEADGDGTGGKRRLLRRRPDALQTPPSTGADADADGGEHLTPRTLLERDRESSQAAAAAGNVFQLAQDQQQKRKVRRVRKAPAAAGGVGGGADGDAESNTGAAPARSAAAAVAPTPVAPSAVIDTHAVNVDDDDGGDKGSDGGAGAVPARDRVPRRARRRPVNGDGDGDGGGDAAPERHERRANRFRRSNAL</sequence>
<dbReference type="Proteomes" id="UP001430356">
    <property type="component" value="Unassembled WGS sequence"/>
</dbReference>
<feature type="compositionally biased region" description="Gly residues" evidence="1">
    <location>
        <begin position="1185"/>
        <end position="1199"/>
    </location>
</feature>
<feature type="region of interest" description="Disordered" evidence="1">
    <location>
        <begin position="477"/>
        <end position="497"/>
    </location>
</feature>
<feature type="compositionally biased region" description="Gly residues" evidence="1">
    <location>
        <begin position="487"/>
        <end position="497"/>
    </location>
</feature>
<feature type="region of interest" description="Disordered" evidence="1">
    <location>
        <begin position="1143"/>
        <end position="1201"/>
    </location>
</feature>
<feature type="compositionally biased region" description="Gly residues" evidence="1">
    <location>
        <begin position="436"/>
        <end position="449"/>
    </location>
</feature>
<feature type="compositionally biased region" description="Low complexity" evidence="1">
    <location>
        <begin position="1784"/>
        <end position="1793"/>
    </location>
</feature>
<feature type="compositionally biased region" description="Low complexity" evidence="1">
    <location>
        <begin position="642"/>
        <end position="652"/>
    </location>
</feature>
<accession>A0AAW0ER45</accession>
<gene>
    <name evidence="2" type="ORF">NESM_000532900</name>
</gene>
<feature type="compositionally biased region" description="Basic and acidic residues" evidence="1">
    <location>
        <begin position="1637"/>
        <end position="1649"/>
    </location>
</feature>